<dbReference type="SUPFAM" id="SSF50044">
    <property type="entry name" value="SH3-domain"/>
    <property type="match status" value="1"/>
</dbReference>
<dbReference type="Gene3D" id="1.25.40.20">
    <property type="entry name" value="Ankyrin repeat-containing domain"/>
    <property type="match status" value="1"/>
</dbReference>
<dbReference type="SMART" id="SM00248">
    <property type="entry name" value="ANK"/>
    <property type="match status" value="2"/>
</dbReference>
<evidence type="ECO:0000256" key="10">
    <source>
        <dbReference type="ARBA" id="ARBA00023242"/>
    </source>
</evidence>
<feature type="compositionally biased region" description="Low complexity" evidence="14">
    <location>
        <begin position="569"/>
        <end position="583"/>
    </location>
</feature>
<evidence type="ECO:0000256" key="7">
    <source>
        <dbReference type="ARBA" id="ARBA00022737"/>
    </source>
</evidence>
<keyword evidence="8" id="KW-0528">Neurotoxin</keyword>
<evidence type="ECO:0000256" key="4">
    <source>
        <dbReference type="ARBA" id="ARBA00022483"/>
    </source>
</evidence>
<evidence type="ECO:0000313" key="16">
    <source>
        <dbReference type="EnsemblMetazoa" id="tetur08g02500.1"/>
    </source>
</evidence>
<feature type="compositionally biased region" description="Polar residues" evidence="14">
    <location>
        <begin position="205"/>
        <end position="215"/>
    </location>
</feature>
<organism evidence="16 17">
    <name type="scientific">Tetranychus urticae</name>
    <name type="common">Two-spotted spider mite</name>
    <dbReference type="NCBI Taxonomy" id="32264"/>
    <lineage>
        <taxon>Eukaryota</taxon>
        <taxon>Metazoa</taxon>
        <taxon>Ecdysozoa</taxon>
        <taxon>Arthropoda</taxon>
        <taxon>Chelicerata</taxon>
        <taxon>Arachnida</taxon>
        <taxon>Acari</taxon>
        <taxon>Acariformes</taxon>
        <taxon>Trombidiformes</taxon>
        <taxon>Prostigmata</taxon>
        <taxon>Eleutherengona</taxon>
        <taxon>Raphignathae</taxon>
        <taxon>Tetranychoidea</taxon>
        <taxon>Tetranychidae</taxon>
        <taxon>Tetranychus</taxon>
    </lineage>
</organism>
<dbReference type="PRINTS" id="PR01887">
    <property type="entry name" value="SPECTRNALPHA"/>
</dbReference>
<dbReference type="PROSITE" id="PS50088">
    <property type="entry name" value="ANK_REPEAT"/>
    <property type="match status" value="2"/>
</dbReference>
<evidence type="ECO:0000313" key="17">
    <source>
        <dbReference type="Proteomes" id="UP000015104"/>
    </source>
</evidence>
<comment type="subcellular location">
    <subcellularLocation>
        <location evidence="1">Nucleus</location>
    </subcellularLocation>
    <subcellularLocation>
        <location evidence="2">Target cell membrane</location>
    </subcellularLocation>
</comment>
<evidence type="ECO:0000256" key="6">
    <source>
        <dbReference type="ARBA" id="ARBA00022703"/>
    </source>
</evidence>
<evidence type="ECO:0000256" key="8">
    <source>
        <dbReference type="ARBA" id="ARBA00023028"/>
    </source>
</evidence>
<dbReference type="AlphaFoldDB" id="T1KB15"/>
<keyword evidence="11" id="KW-1053">Target membrane</keyword>
<feature type="region of interest" description="Disordered" evidence="14">
    <location>
        <begin position="567"/>
        <end position="601"/>
    </location>
</feature>
<feature type="region of interest" description="Disordered" evidence="14">
    <location>
        <begin position="237"/>
        <end position="265"/>
    </location>
</feature>
<dbReference type="InterPro" id="IPR047163">
    <property type="entry name" value="ASPP1/2"/>
</dbReference>
<dbReference type="InterPro" id="IPR036770">
    <property type="entry name" value="Ankyrin_rpt-contain_sf"/>
</dbReference>
<feature type="region of interest" description="Disordered" evidence="14">
    <location>
        <begin position="499"/>
        <end position="538"/>
    </location>
</feature>
<dbReference type="Proteomes" id="UP000015104">
    <property type="component" value="Unassembled WGS sequence"/>
</dbReference>
<dbReference type="GO" id="GO:0044231">
    <property type="term" value="C:host cell presynaptic membrane"/>
    <property type="evidence" value="ECO:0007669"/>
    <property type="project" value="UniProtKB-KW"/>
</dbReference>
<feature type="compositionally biased region" description="Polar residues" evidence="14">
    <location>
        <begin position="520"/>
        <end position="535"/>
    </location>
</feature>
<feature type="compositionally biased region" description="Basic residues" evidence="14">
    <location>
        <begin position="499"/>
        <end position="514"/>
    </location>
</feature>
<feature type="region of interest" description="Disordered" evidence="14">
    <location>
        <begin position="811"/>
        <end position="845"/>
    </location>
</feature>
<dbReference type="PRINTS" id="PR00452">
    <property type="entry name" value="SH3DOMAIN"/>
</dbReference>
<dbReference type="STRING" id="32264.T1KB15"/>
<evidence type="ECO:0000256" key="12">
    <source>
        <dbReference type="PROSITE-ProRule" id="PRU00023"/>
    </source>
</evidence>
<feature type="compositionally biased region" description="Low complexity" evidence="14">
    <location>
        <begin position="674"/>
        <end position="686"/>
    </location>
</feature>
<reference evidence="17" key="1">
    <citation type="submission" date="2011-08" db="EMBL/GenBank/DDBJ databases">
        <authorList>
            <person name="Rombauts S."/>
        </authorList>
    </citation>
    <scope>NUCLEOTIDE SEQUENCE</scope>
    <source>
        <strain evidence="17">London</strain>
    </source>
</reference>
<dbReference type="InterPro" id="IPR001452">
    <property type="entry name" value="SH3_domain"/>
</dbReference>
<dbReference type="GO" id="GO:0042981">
    <property type="term" value="P:regulation of apoptotic process"/>
    <property type="evidence" value="ECO:0007669"/>
    <property type="project" value="InterPro"/>
</dbReference>
<evidence type="ECO:0000256" key="5">
    <source>
        <dbReference type="ARBA" id="ARBA00022537"/>
    </source>
</evidence>
<feature type="compositionally biased region" description="Low complexity" evidence="14">
    <location>
        <begin position="247"/>
        <end position="256"/>
    </location>
</feature>
<keyword evidence="7" id="KW-0677">Repeat</keyword>
<evidence type="ECO:0000259" key="15">
    <source>
        <dbReference type="PROSITE" id="PS50002"/>
    </source>
</evidence>
<feature type="compositionally biased region" description="Basic and acidic residues" evidence="14">
    <location>
        <begin position="778"/>
        <end position="787"/>
    </location>
</feature>
<dbReference type="GO" id="GO:0044218">
    <property type="term" value="C:other organism cell membrane"/>
    <property type="evidence" value="ECO:0007669"/>
    <property type="project" value="UniProtKB-KW"/>
</dbReference>
<keyword evidence="4" id="KW-0268">Exocytosis</keyword>
<dbReference type="CDD" id="cd11807">
    <property type="entry name" value="SH3_ASPP"/>
    <property type="match status" value="1"/>
</dbReference>
<protein>
    <recommendedName>
        <fullName evidence="15">SH3 domain-containing protein</fullName>
    </recommendedName>
</protein>
<keyword evidence="6" id="KW-0053">Apoptosis</keyword>
<dbReference type="PANTHER" id="PTHR24131:SF10">
    <property type="entry name" value="ANKYRIN-REPEAT, SH3-DOMAIN, AND PROLINE-RICH-REGION CONTAINING PROTEIN, ISOFORM B"/>
    <property type="match status" value="1"/>
</dbReference>
<accession>T1KB15</accession>
<dbReference type="PROSITE" id="PS50297">
    <property type="entry name" value="ANK_REP_REGION"/>
    <property type="match status" value="2"/>
</dbReference>
<dbReference type="Pfam" id="PF00018">
    <property type="entry name" value="SH3_1"/>
    <property type="match status" value="1"/>
</dbReference>
<dbReference type="FunFam" id="1.25.40.20:FF:000008">
    <property type="entry name" value="Apoptosis-stimulating of p53 protein 2 isoform 1"/>
    <property type="match status" value="1"/>
</dbReference>
<evidence type="ECO:0000256" key="2">
    <source>
        <dbReference type="ARBA" id="ARBA00004175"/>
    </source>
</evidence>
<feature type="region of interest" description="Disordered" evidence="14">
    <location>
        <begin position="763"/>
        <end position="787"/>
    </location>
</feature>
<evidence type="ECO:0000256" key="14">
    <source>
        <dbReference type="SAM" id="MobiDB-lite"/>
    </source>
</evidence>
<feature type="compositionally biased region" description="Basic and acidic residues" evidence="14">
    <location>
        <begin position="714"/>
        <end position="725"/>
    </location>
</feature>
<feature type="region of interest" description="Disordered" evidence="14">
    <location>
        <begin position="93"/>
        <end position="133"/>
    </location>
</feature>
<dbReference type="InterPro" id="IPR002110">
    <property type="entry name" value="Ankyrin_rpt"/>
</dbReference>
<reference evidence="16" key="2">
    <citation type="submission" date="2015-06" db="UniProtKB">
        <authorList>
            <consortium name="EnsemblMetazoa"/>
        </authorList>
    </citation>
    <scope>IDENTIFICATION</scope>
</reference>
<dbReference type="eggNOG" id="KOG0515">
    <property type="taxonomic scope" value="Eukaryota"/>
</dbReference>
<dbReference type="EnsemblMetazoa" id="tetur08g02500.1">
    <property type="protein sequence ID" value="tetur08g02500.1"/>
    <property type="gene ID" value="tetur08g02500"/>
</dbReference>
<dbReference type="EMBL" id="CAEY01001943">
    <property type="status" value="NOT_ANNOTATED_CDS"/>
    <property type="molecule type" value="Genomic_DNA"/>
</dbReference>
<keyword evidence="3 13" id="KW-0728">SH3 domain</keyword>
<keyword evidence="8" id="KW-0638">Presynaptic neurotoxin</keyword>
<keyword evidence="5" id="KW-1052">Target cell membrane</keyword>
<feature type="repeat" description="ANK" evidence="12">
    <location>
        <begin position="921"/>
        <end position="953"/>
    </location>
</feature>
<dbReference type="PANTHER" id="PTHR24131">
    <property type="entry name" value="APOPTOSIS-STIMULATING OF P53 PROTEIN"/>
    <property type="match status" value="1"/>
</dbReference>
<evidence type="ECO:0000256" key="1">
    <source>
        <dbReference type="ARBA" id="ARBA00004123"/>
    </source>
</evidence>
<feature type="compositionally biased region" description="Basic and acidic residues" evidence="14">
    <location>
        <begin position="112"/>
        <end position="126"/>
    </location>
</feature>
<proteinExistence type="predicted"/>
<keyword evidence="11" id="KW-0472">Membrane</keyword>
<feature type="region of interest" description="Disordered" evidence="14">
    <location>
        <begin position="644"/>
        <end position="725"/>
    </location>
</feature>
<feature type="domain" description="SH3" evidence="15">
    <location>
        <begin position="1020"/>
        <end position="1082"/>
    </location>
</feature>
<dbReference type="GO" id="GO:0006887">
    <property type="term" value="P:exocytosis"/>
    <property type="evidence" value="ECO:0007669"/>
    <property type="project" value="UniProtKB-KW"/>
</dbReference>
<dbReference type="Pfam" id="PF12796">
    <property type="entry name" value="Ank_2"/>
    <property type="match status" value="1"/>
</dbReference>
<feature type="compositionally biased region" description="Low complexity" evidence="14">
    <location>
        <begin position="591"/>
        <end position="601"/>
    </location>
</feature>
<dbReference type="GO" id="GO:0002039">
    <property type="term" value="F:p53 binding"/>
    <property type="evidence" value="ECO:0007669"/>
    <property type="project" value="InterPro"/>
</dbReference>
<keyword evidence="17" id="KW-1185">Reference proteome</keyword>
<keyword evidence="8" id="KW-0800">Toxin</keyword>
<evidence type="ECO:0000256" key="9">
    <source>
        <dbReference type="ARBA" id="ARBA00023043"/>
    </source>
</evidence>
<dbReference type="HOGENOM" id="CLU_284182_0_0_1"/>
<dbReference type="SMART" id="SM00326">
    <property type="entry name" value="SH3"/>
    <property type="match status" value="1"/>
</dbReference>
<feature type="region of interest" description="Disordered" evidence="14">
    <location>
        <begin position="205"/>
        <end position="225"/>
    </location>
</feature>
<feature type="repeat" description="ANK" evidence="12">
    <location>
        <begin position="954"/>
        <end position="986"/>
    </location>
</feature>
<keyword evidence="9 12" id="KW-0040">ANK repeat</keyword>
<dbReference type="InterPro" id="IPR036028">
    <property type="entry name" value="SH3-like_dom_sf"/>
</dbReference>
<feature type="region of interest" description="Disordered" evidence="14">
    <location>
        <begin position="369"/>
        <end position="414"/>
    </location>
</feature>
<evidence type="ECO:0000256" key="13">
    <source>
        <dbReference type="PROSITE-ProRule" id="PRU00192"/>
    </source>
</evidence>
<feature type="compositionally biased region" description="Low complexity" evidence="14">
    <location>
        <begin position="390"/>
        <end position="405"/>
    </location>
</feature>
<dbReference type="GO" id="GO:0006915">
    <property type="term" value="P:apoptotic process"/>
    <property type="evidence" value="ECO:0007669"/>
    <property type="project" value="UniProtKB-KW"/>
</dbReference>
<name>T1KB15_TETUR</name>
<dbReference type="GO" id="GO:0005634">
    <property type="term" value="C:nucleus"/>
    <property type="evidence" value="ECO:0007669"/>
    <property type="project" value="UniProtKB-SubCell"/>
</dbReference>
<sequence>MQKQNLLMQRKCEIAGIDERIAELQRRLAMKRMLNQQLSSQMKSRTGVAYGLPNDSLNSGNPRLRSSVGPCNTIRLTNSYNRNNINTNVAAVEPFQRSTTSNNNNYGPNAYDKSEENLDNLADHSPSKQHNMYATSPYRNSVEINSSSPYPPSTNLNIANTNAINNKNNCALNSQLYQRQHQLQQQQQVANHKNMSLTGEIISHTESPEQSSDGNGTCEPVKPQSDVGAETFISPLKNKIHLRERPSPSGSSSSSSDQLPTGYSASKKALDNGVTVNNHSKSHIGNHNHYGTRIDNKIEGNCDYYNSHHCSESNGYDDIIKTSNEQLIDSIRKNSRLANQHLYQQHQQKQLQLQQQHQQQSELIEKCISDLPNGNNDQNTSSLDKDDRSSLSGPSITSSGSNSSSVQANMVNENGTNYNCNNSIINTSNNSQLKNNLRMQQPQSCKSTSSNRLTSNNCSPCRGNYNNDNTVTDHNHHHNDCTDRSDLMINKPVCEQHQYHHHPNQHQHHPHPHLHQQNNSYIRNSYPNNESQIPTSFYDYSPSSSNNIYSTYTKSCTDVHSRNLANDANSSSLSSSNNTTTSSVPQQQEHSSSSLSSSCSDPSTFYISYGKNGYHHQPPSRESSVNGQKIYNKNNNVDEIISLNSSERLPPTGKESNTSSNNNSVGSCFQPIKQANNNNCKPQNHNQDGDIESNDEDVKSKPVESLNDESTFSKGDENLITDKETKQEKDWYNMKRRPVVADNKIEKELDISIAERKPLNFKWPPQQHHQQHHAKQTVKSEKQEEGKKVTWAKKRILSKTTDDIRSTPSDSFSYLKGGSPKRSDAIRFSPSVNGNLSKHDKDGNIENQKNLDKCYSVSNANNFKTKSSLKKDRIPQKDHEGLTRRVSFDPLALLLDAALEGELDLVKKTSKIQDVSAANDEGITALHNTICAGHFEIVKYLVEIGCDVNAPDSDGWTPLHCAASCNNLTMVKYLVEHGACIFATTFPDKETAAQKCEEGEEGFDGCSQYLLHIQDAFGLINDGIVYAVYDYDAQSSDELSFKNGDAITILRRGDEDEKDWWWARLNDKEGYVPRNLLGLYPRVKVNQDKKDAMD</sequence>
<dbReference type="SUPFAM" id="SSF48403">
    <property type="entry name" value="Ankyrin repeat"/>
    <property type="match status" value="1"/>
</dbReference>
<dbReference type="PROSITE" id="PS50002">
    <property type="entry name" value="SH3"/>
    <property type="match status" value="1"/>
</dbReference>
<feature type="compositionally biased region" description="Polar residues" evidence="14">
    <location>
        <begin position="96"/>
        <end position="107"/>
    </location>
</feature>
<evidence type="ECO:0000256" key="11">
    <source>
        <dbReference type="ARBA" id="ARBA00023298"/>
    </source>
</evidence>
<evidence type="ECO:0000256" key="3">
    <source>
        <dbReference type="ARBA" id="ARBA00022443"/>
    </source>
</evidence>
<keyword evidence="10" id="KW-0539">Nucleus</keyword>